<proteinExistence type="predicted"/>
<keyword evidence="2" id="KW-1185">Reference proteome</keyword>
<organism evidence="1 2">
    <name type="scientific">Clydaea vesicula</name>
    <dbReference type="NCBI Taxonomy" id="447962"/>
    <lineage>
        <taxon>Eukaryota</taxon>
        <taxon>Fungi</taxon>
        <taxon>Fungi incertae sedis</taxon>
        <taxon>Chytridiomycota</taxon>
        <taxon>Chytridiomycota incertae sedis</taxon>
        <taxon>Chytridiomycetes</taxon>
        <taxon>Lobulomycetales</taxon>
        <taxon>Lobulomycetaceae</taxon>
        <taxon>Clydaea</taxon>
    </lineage>
</organism>
<dbReference type="Proteomes" id="UP001211065">
    <property type="component" value="Unassembled WGS sequence"/>
</dbReference>
<accession>A0AAD5TVR5</accession>
<gene>
    <name evidence="1" type="ORF">HK099_008077</name>
</gene>
<sequence>MTVSVPTNTLNKDFVAKYKLSQSVRSGGFGRVYKVNSTDETKKSDSVVKFIYKSKIHQLLDNEETEFFKNCSCLKTLQPEKLPYEILILKN</sequence>
<dbReference type="Gene3D" id="3.30.200.20">
    <property type="entry name" value="Phosphorylase Kinase, domain 1"/>
    <property type="match status" value="1"/>
</dbReference>
<comment type="caution">
    <text evidence="1">The sequence shown here is derived from an EMBL/GenBank/DDBJ whole genome shotgun (WGS) entry which is preliminary data.</text>
</comment>
<evidence type="ECO:0000313" key="2">
    <source>
        <dbReference type="Proteomes" id="UP001211065"/>
    </source>
</evidence>
<name>A0AAD5TVR5_9FUNG</name>
<reference evidence="1" key="1">
    <citation type="submission" date="2020-05" db="EMBL/GenBank/DDBJ databases">
        <title>Phylogenomic resolution of chytrid fungi.</title>
        <authorList>
            <person name="Stajich J.E."/>
            <person name="Amses K."/>
            <person name="Simmons R."/>
            <person name="Seto K."/>
            <person name="Myers J."/>
            <person name="Bonds A."/>
            <person name="Quandt C.A."/>
            <person name="Barry K."/>
            <person name="Liu P."/>
            <person name="Grigoriev I."/>
            <person name="Longcore J.E."/>
            <person name="James T.Y."/>
        </authorList>
    </citation>
    <scope>NUCLEOTIDE SEQUENCE</scope>
    <source>
        <strain evidence="1">JEL0476</strain>
    </source>
</reference>
<dbReference type="EMBL" id="JADGJW010000850">
    <property type="protein sequence ID" value="KAJ3211190.1"/>
    <property type="molecule type" value="Genomic_DNA"/>
</dbReference>
<dbReference type="AlphaFoldDB" id="A0AAD5TVR5"/>
<evidence type="ECO:0000313" key="1">
    <source>
        <dbReference type="EMBL" id="KAJ3211190.1"/>
    </source>
</evidence>
<protein>
    <recommendedName>
        <fullName evidence="3">Protein kinase domain-containing protein</fullName>
    </recommendedName>
</protein>
<evidence type="ECO:0008006" key="3">
    <source>
        <dbReference type="Google" id="ProtNLM"/>
    </source>
</evidence>